<gene>
    <name evidence="2" type="ORF">DQX05_00420</name>
</gene>
<keyword evidence="1" id="KW-0472">Membrane</keyword>
<reference evidence="2 3" key="1">
    <citation type="submission" date="2018-09" db="EMBL/GenBank/DDBJ databases">
        <title>Paenibacillus SK2017-BO5.</title>
        <authorList>
            <person name="Piskunova J.V."/>
            <person name="Dubiley S.A."/>
            <person name="Severinov K.V."/>
        </authorList>
    </citation>
    <scope>NUCLEOTIDE SEQUENCE [LARGE SCALE GENOMIC DNA]</scope>
    <source>
        <strain evidence="2 3">BO5</strain>
    </source>
</reference>
<evidence type="ECO:0000256" key="1">
    <source>
        <dbReference type="SAM" id="Phobius"/>
    </source>
</evidence>
<evidence type="ECO:0000313" key="3">
    <source>
        <dbReference type="Proteomes" id="UP000266177"/>
    </source>
</evidence>
<dbReference type="PANTHER" id="PTHR37826">
    <property type="entry name" value="FLOTILLIN BAND_7_5 DOMAIN PROTEIN"/>
    <property type="match status" value="1"/>
</dbReference>
<dbReference type="EMBL" id="QYZD01000001">
    <property type="protein sequence ID" value="RJG26548.1"/>
    <property type="molecule type" value="Genomic_DNA"/>
</dbReference>
<proteinExistence type="predicted"/>
<dbReference type="AlphaFoldDB" id="A0A3A3GN86"/>
<evidence type="ECO:0000313" key="2">
    <source>
        <dbReference type="EMBL" id="RJG26548.1"/>
    </source>
</evidence>
<keyword evidence="1" id="KW-1133">Transmembrane helix</keyword>
<organism evidence="2 3">
    <name type="scientific">Paenibacillus thiaminolyticus</name>
    <name type="common">Bacillus thiaminolyticus</name>
    <dbReference type="NCBI Taxonomy" id="49283"/>
    <lineage>
        <taxon>Bacteria</taxon>
        <taxon>Bacillati</taxon>
        <taxon>Bacillota</taxon>
        <taxon>Bacilli</taxon>
        <taxon>Bacillales</taxon>
        <taxon>Paenibacillaceae</taxon>
        <taxon>Paenibacillus</taxon>
    </lineage>
</organism>
<feature type="transmembrane region" description="Helical" evidence="1">
    <location>
        <begin position="317"/>
        <end position="340"/>
    </location>
</feature>
<dbReference type="PANTHER" id="PTHR37826:SF3">
    <property type="entry name" value="J DOMAIN-CONTAINING PROTEIN"/>
    <property type="match status" value="1"/>
</dbReference>
<sequence length="345" mass="39262">MPVIEYKCPNCGSGMEFNADTGMLSCRSCGREDNIERIPDPLMKQVFSEEDETREYHCNSCGAVIITEAETSATNCNFCGSAVVLGDRLTGELAPAKIIPFSISKEQAMKAFRKWCRGGLVTPSGFMTADRIKGITGLYVPFWLYDLHNEVEAHARATRVSTYRSGEYEYTKTDYYDVYREIHLDYVRVPIDASKKMNDELMDKLEPFPYDKLERFKTPYLAGYIAEKYSYNEEQLYPRVKHKVEDYIRSYIKSTVSGYTTVNYTDVNIDTELERSDYVLLPVWMVNYDYNKKEYTFAMNGQTGKVVGKPPISKGKVAAWFAGISAASFLVMYAVSSWVLGGGLW</sequence>
<dbReference type="OrthoDB" id="3182597at2"/>
<accession>A0A3A3GN86</accession>
<dbReference type="RefSeq" id="WP_119789938.1">
    <property type="nucleotide sequence ID" value="NZ_QYZD01000001.1"/>
</dbReference>
<dbReference type="Gene3D" id="2.20.28.30">
    <property type="entry name" value="RNA polymerase ii, chain L"/>
    <property type="match status" value="2"/>
</dbReference>
<dbReference type="Proteomes" id="UP000266177">
    <property type="component" value="Unassembled WGS sequence"/>
</dbReference>
<keyword evidence="1" id="KW-0812">Transmembrane</keyword>
<comment type="caution">
    <text evidence="2">The sequence shown here is derived from an EMBL/GenBank/DDBJ whole genome shotgun (WGS) entry which is preliminary data.</text>
</comment>
<name>A0A3A3GN86_PANTH</name>
<protein>
    <submittedName>
        <fullName evidence="2">TFIIB-type zinc ribbon-containing protein</fullName>
    </submittedName>
</protein>